<protein>
    <submittedName>
        <fullName evidence="2">MTH538 TIR-like domain</fullName>
    </submittedName>
</protein>
<dbReference type="OrthoDB" id="2218415at2"/>
<proteinExistence type="predicted"/>
<accession>A0A1H0XI87</accession>
<dbReference type="AlphaFoldDB" id="A0A1H0XI87"/>
<reference evidence="3" key="1">
    <citation type="submission" date="2016-10" db="EMBL/GenBank/DDBJ databases">
        <authorList>
            <person name="Varghese N."/>
            <person name="Submissions S."/>
        </authorList>
    </citation>
    <scope>NUCLEOTIDE SEQUENCE [LARGE SCALE GENOMIC DNA]</scope>
    <source>
        <strain evidence="3">MPL-11</strain>
    </source>
</reference>
<dbReference type="InterPro" id="IPR015032">
    <property type="entry name" value="ThsB__TIR-like_domain"/>
</dbReference>
<dbReference type="RefSeq" id="WP_089974428.1">
    <property type="nucleotide sequence ID" value="NZ_CP084918.1"/>
</dbReference>
<dbReference type="EMBL" id="FNJW01000003">
    <property type="protein sequence ID" value="SDQ02644.1"/>
    <property type="molecule type" value="Genomic_DNA"/>
</dbReference>
<evidence type="ECO:0000313" key="2">
    <source>
        <dbReference type="EMBL" id="SDQ02644.1"/>
    </source>
</evidence>
<feature type="domain" description="Thoeris protein ThsB TIR-like" evidence="1">
    <location>
        <begin position="8"/>
        <end position="106"/>
    </location>
</feature>
<dbReference type="Gene3D" id="3.40.50.11200">
    <property type="match status" value="1"/>
</dbReference>
<sequence length="164" mass="19554">MAYRNKTYVAFDGDNDIRYYHLMRAWRQRDNSTFNFYDAHDLNTARDSSQEISIKRQLSIRMMNTKVFVLLIGSNTRYLRKFVKWEIETAIRLNLPIICVNLNKSRSSDNLCPVSLENKLAIFIPFEKKIMQHALENWPDSYKKYKLLGKSGPYFYKESVYDKL</sequence>
<dbReference type="Proteomes" id="UP000199481">
    <property type="component" value="Unassembled WGS sequence"/>
</dbReference>
<evidence type="ECO:0000259" key="1">
    <source>
        <dbReference type="Pfam" id="PF08937"/>
    </source>
</evidence>
<keyword evidence="3" id="KW-1185">Reference proteome</keyword>
<gene>
    <name evidence="2" type="ORF">SAMN04487752_0160</name>
</gene>
<dbReference type="SUPFAM" id="SSF52206">
    <property type="entry name" value="Hypothetical protein MTH538"/>
    <property type="match status" value="1"/>
</dbReference>
<dbReference type="InterPro" id="IPR036490">
    <property type="entry name" value="ThsB_TIR-like_sf"/>
</dbReference>
<organism evidence="2 3">
    <name type="scientific">Carnobacterium viridans</name>
    <dbReference type="NCBI Taxonomy" id="174587"/>
    <lineage>
        <taxon>Bacteria</taxon>
        <taxon>Bacillati</taxon>
        <taxon>Bacillota</taxon>
        <taxon>Bacilli</taxon>
        <taxon>Lactobacillales</taxon>
        <taxon>Carnobacteriaceae</taxon>
        <taxon>Carnobacterium</taxon>
    </lineage>
</organism>
<name>A0A1H0XI87_9LACT</name>
<dbReference type="Pfam" id="PF08937">
    <property type="entry name" value="ThsB_TIR"/>
    <property type="match status" value="1"/>
</dbReference>
<evidence type="ECO:0000313" key="3">
    <source>
        <dbReference type="Proteomes" id="UP000199481"/>
    </source>
</evidence>